<protein>
    <recommendedName>
        <fullName evidence="3">HTH cro/C1-type domain-containing protein</fullName>
    </recommendedName>
</protein>
<sequence length="75" mass="8015">MGRTKGKTSTPPEVVAVVTELVAKHGQAGTARATGLILHTVQNYLKGIGEPTRANLQKLANYTGKTFVIEVKPEQ</sequence>
<gene>
    <name evidence="1" type="ORF">SAMN02745119_03384</name>
</gene>
<evidence type="ECO:0000313" key="2">
    <source>
        <dbReference type="Proteomes" id="UP000190102"/>
    </source>
</evidence>
<evidence type="ECO:0008006" key="3">
    <source>
        <dbReference type="Google" id="ProtNLM"/>
    </source>
</evidence>
<accession>A0A1T4SB99</accession>
<dbReference type="OrthoDB" id="22784at69541"/>
<dbReference type="EMBL" id="FUWR01000038">
    <property type="protein sequence ID" value="SKA25457.1"/>
    <property type="molecule type" value="Genomic_DNA"/>
</dbReference>
<keyword evidence="2" id="KW-1185">Reference proteome</keyword>
<organism evidence="1 2">
    <name type="scientific">Trichlorobacter thiogenes</name>
    <dbReference type="NCBI Taxonomy" id="115783"/>
    <lineage>
        <taxon>Bacteria</taxon>
        <taxon>Pseudomonadati</taxon>
        <taxon>Thermodesulfobacteriota</taxon>
        <taxon>Desulfuromonadia</taxon>
        <taxon>Geobacterales</taxon>
        <taxon>Geobacteraceae</taxon>
        <taxon>Trichlorobacter</taxon>
    </lineage>
</organism>
<dbReference type="Proteomes" id="UP000190102">
    <property type="component" value="Unassembled WGS sequence"/>
</dbReference>
<dbReference type="AlphaFoldDB" id="A0A1T4SB99"/>
<dbReference type="RefSeq" id="WP_078791619.1">
    <property type="nucleotide sequence ID" value="NZ_FUWR01000038.1"/>
</dbReference>
<proteinExistence type="predicted"/>
<reference evidence="2" key="1">
    <citation type="submission" date="2017-02" db="EMBL/GenBank/DDBJ databases">
        <authorList>
            <person name="Varghese N."/>
            <person name="Submissions S."/>
        </authorList>
    </citation>
    <scope>NUCLEOTIDE SEQUENCE [LARGE SCALE GENOMIC DNA]</scope>
    <source>
        <strain evidence="2">ATCC BAA-34</strain>
    </source>
</reference>
<name>A0A1T4SB99_9BACT</name>
<evidence type="ECO:0000313" key="1">
    <source>
        <dbReference type="EMBL" id="SKA25457.1"/>
    </source>
</evidence>